<evidence type="ECO:0000256" key="1">
    <source>
        <dbReference type="SAM" id="SignalP"/>
    </source>
</evidence>
<reference evidence="2 3" key="1">
    <citation type="journal article" date="2016" name="Antonie Van Leeuwenhoek">
        <title>Denitratimonas tolerans gen. nov., sp. nov., a denitrifying bacterium isolated from a bioreactor for tannery wastewater treatment.</title>
        <authorList>
            <person name="Han S.I."/>
            <person name="Kim J.O."/>
            <person name="Lee Y.R."/>
            <person name="Ekpeghere K.I."/>
            <person name="Koh S.C."/>
            <person name="Whang K.S."/>
        </authorList>
    </citation>
    <scope>NUCLEOTIDE SEQUENCE [LARGE SCALE GENOMIC DNA]</scope>
    <source>
        <strain evidence="2 3">KACC 17565</strain>
    </source>
</reference>
<gene>
    <name evidence="2" type="ORF">WB794_07135</name>
</gene>
<dbReference type="AlphaFoldDB" id="A0AAW9R0I2"/>
<feature type="signal peptide" evidence="1">
    <location>
        <begin position="1"/>
        <end position="18"/>
    </location>
</feature>
<proteinExistence type="predicted"/>
<dbReference type="InterPro" id="IPR012467">
    <property type="entry name" value="DUF1684"/>
</dbReference>
<dbReference type="EMBL" id="JBBDHC010000008">
    <property type="protein sequence ID" value="MEJ1249445.1"/>
    <property type="molecule type" value="Genomic_DNA"/>
</dbReference>
<dbReference type="PANTHER" id="PTHR41913">
    <property type="entry name" value="DUF1684 DOMAIN-CONTAINING PROTEIN"/>
    <property type="match status" value="1"/>
</dbReference>
<evidence type="ECO:0000313" key="2">
    <source>
        <dbReference type="EMBL" id="MEJ1249445.1"/>
    </source>
</evidence>
<dbReference type="PANTHER" id="PTHR41913:SF1">
    <property type="entry name" value="DUF1684 DOMAIN-CONTAINING PROTEIN"/>
    <property type="match status" value="1"/>
</dbReference>
<keyword evidence="1" id="KW-0732">Signal</keyword>
<keyword evidence="3" id="KW-1185">Reference proteome</keyword>
<dbReference type="Pfam" id="PF07920">
    <property type="entry name" value="DUF1684"/>
    <property type="match status" value="1"/>
</dbReference>
<comment type="caution">
    <text evidence="2">The sequence shown here is derived from an EMBL/GenBank/DDBJ whole genome shotgun (WGS) entry which is preliminary data.</text>
</comment>
<protein>
    <submittedName>
        <fullName evidence="2">DUF1684 domain-containing protein</fullName>
    </submittedName>
</protein>
<name>A0AAW9R0I2_9GAMM</name>
<feature type="chain" id="PRO_5043734841" evidence="1">
    <location>
        <begin position="19"/>
        <end position="296"/>
    </location>
</feature>
<accession>A0AAW9R0I2</accession>
<dbReference type="RefSeq" id="WP_337335162.1">
    <property type="nucleotide sequence ID" value="NZ_JBBDHC010000008.1"/>
</dbReference>
<dbReference type="Proteomes" id="UP001364472">
    <property type="component" value="Unassembled WGS sequence"/>
</dbReference>
<organism evidence="2 3">
    <name type="scientific">Denitratimonas tolerans</name>
    <dbReference type="NCBI Taxonomy" id="1338420"/>
    <lineage>
        <taxon>Bacteria</taxon>
        <taxon>Pseudomonadati</taxon>
        <taxon>Pseudomonadota</taxon>
        <taxon>Gammaproteobacteria</taxon>
        <taxon>Lysobacterales</taxon>
        <taxon>Lysobacteraceae</taxon>
        <taxon>Denitratimonas</taxon>
    </lineage>
</organism>
<evidence type="ECO:0000313" key="3">
    <source>
        <dbReference type="Proteomes" id="UP001364472"/>
    </source>
</evidence>
<sequence>MSRLLLVLSLLLPVVAAADDTGDYLAEVAQQRQAREEGLRQPLGWLSLVGLHWIEPGSHRVGAASDSDIVLAVGPEHLGEIRLSEGVVTLVLAHAKGVEIDGVPAAVGELALRPDSHGEPTQVTFDGGAAGFNLIERDGRFALRVRDARARTRTAFAGLDYFDTDPAWRIEARFEPHPEGATIEIANVIGQLSHEPNPGAVVFEREGKTYRIEALANSDGSLFLIFADRTSGRETYGAGRFLDTPVPKDGRVLVDFNLAYSPPCAFNAFSTCPLPPPENRLDLAVRAGEKKYVGPR</sequence>